<comment type="similarity">
    <text evidence="1 10 12">Belongs to the RecA family.</text>
</comment>
<evidence type="ECO:0000256" key="3">
    <source>
        <dbReference type="ARBA" id="ARBA00022741"/>
    </source>
</evidence>
<dbReference type="GO" id="GO:0005829">
    <property type="term" value="C:cytosol"/>
    <property type="evidence" value="ECO:0007669"/>
    <property type="project" value="TreeGrafter"/>
</dbReference>
<dbReference type="OrthoDB" id="9776733at2"/>
<keyword evidence="6 10" id="KW-0238">DNA-binding</keyword>
<dbReference type="FunFam" id="3.40.50.300:FF:000087">
    <property type="entry name" value="Recombinase RecA"/>
    <property type="match status" value="1"/>
</dbReference>
<keyword evidence="4 10" id="KW-0227">DNA damage</keyword>
<dbReference type="GO" id="GO:0009432">
    <property type="term" value="P:SOS response"/>
    <property type="evidence" value="ECO:0007669"/>
    <property type="project" value="UniProtKB-UniRule"/>
</dbReference>
<dbReference type="AlphaFoldDB" id="A0A4S2HD19"/>
<dbReference type="PANTHER" id="PTHR45900:SF1">
    <property type="entry name" value="MITOCHONDRIAL DNA REPAIR PROTEIN RECA HOMOLOG-RELATED"/>
    <property type="match status" value="1"/>
</dbReference>
<evidence type="ECO:0000313" key="15">
    <source>
        <dbReference type="EMBL" id="TGY93947.1"/>
    </source>
</evidence>
<protein>
    <recommendedName>
        <fullName evidence="2 10">Protein RecA</fullName>
    </recommendedName>
    <alternativeName>
        <fullName evidence="10 11">Recombinase A</fullName>
    </alternativeName>
</protein>
<dbReference type="EMBL" id="SRXV01000001">
    <property type="protein sequence ID" value="TGY93947.1"/>
    <property type="molecule type" value="Genomic_DNA"/>
</dbReference>
<keyword evidence="5 10" id="KW-0067">ATP-binding</keyword>
<dbReference type="Proteomes" id="UP000305451">
    <property type="component" value="Unassembled WGS sequence"/>
</dbReference>
<dbReference type="GO" id="GO:0003697">
    <property type="term" value="F:single-stranded DNA binding"/>
    <property type="evidence" value="ECO:0007669"/>
    <property type="project" value="UniProtKB-UniRule"/>
</dbReference>
<dbReference type="SUPFAM" id="SSF54752">
    <property type="entry name" value="RecA protein, C-terminal domain"/>
    <property type="match status" value="1"/>
</dbReference>
<dbReference type="InterPro" id="IPR020587">
    <property type="entry name" value="RecA_monomer-monomer_interface"/>
</dbReference>
<evidence type="ECO:0000256" key="7">
    <source>
        <dbReference type="ARBA" id="ARBA00023172"/>
    </source>
</evidence>
<evidence type="ECO:0000259" key="13">
    <source>
        <dbReference type="PROSITE" id="PS50162"/>
    </source>
</evidence>
<dbReference type="PROSITE" id="PS50163">
    <property type="entry name" value="RECA_3"/>
    <property type="match status" value="1"/>
</dbReference>
<dbReference type="PROSITE" id="PS00321">
    <property type="entry name" value="RECA_1"/>
    <property type="match status" value="1"/>
</dbReference>
<dbReference type="SMART" id="SM00382">
    <property type="entry name" value="AAA"/>
    <property type="match status" value="1"/>
</dbReference>
<dbReference type="InterPro" id="IPR049428">
    <property type="entry name" value="RecA-like_N"/>
</dbReference>
<evidence type="ECO:0000256" key="1">
    <source>
        <dbReference type="ARBA" id="ARBA00009391"/>
    </source>
</evidence>
<keyword evidence="3 10" id="KW-0547">Nucleotide-binding</keyword>
<evidence type="ECO:0000256" key="9">
    <source>
        <dbReference type="ARBA" id="ARBA00023236"/>
    </source>
</evidence>
<evidence type="ECO:0000256" key="4">
    <source>
        <dbReference type="ARBA" id="ARBA00022763"/>
    </source>
</evidence>
<keyword evidence="7 10" id="KW-0233">DNA recombination</keyword>
<dbReference type="InterPro" id="IPR027417">
    <property type="entry name" value="P-loop_NTPase"/>
</dbReference>
<dbReference type="Gene3D" id="3.40.50.300">
    <property type="entry name" value="P-loop containing nucleotide triphosphate hydrolases"/>
    <property type="match status" value="1"/>
</dbReference>
<dbReference type="PROSITE" id="PS50162">
    <property type="entry name" value="RECA_2"/>
    <property type="match status" value="1"/>
</dbReference>
<feature type="binding site" evidence="10">
    <location>
        <begin position="76"/>
        <end position="83"/>
    </location>
    <ligand>
        <name>ATP</name>
        <dbReference type="ChEBI" id="CHEBI:30616"/>
    </ligand>
</feature>
<accession>A0A4S2HD19</accession>
<dbReference type="HAMAP" id="MF_00268">
    <property type="entry name" value="RecA"/>
    <property type="match status" value="1"/>
</dbReference>
<keyword evidence="16" id="KW-1185">Reference proteome</keyword>
<keyword evidence="8 10" id="KW-0234">DNA repair</keyword>
<dbReference type="Pfam" id="PF00154">
    <property type="entry name" value="RecA_N"/>
    <property type="match status" value="1"/>
</dbReference>
<dbReference type="PANTHER" id="PTHR45900">
    <property type="entry name" value="RECA"/>
    <property type="match status" value="1"/>
</dbReference>
<dbReference type="RefSeq" id="WP_135943142.1">
    <property type="nucleotide sequence ID" value="NZ_BMEI01000001.1"/>
</dbReference>
<dbReference type="NCBIfam" id="TIGR02012">
    <property type="entry name" value="tigrfam_recA"/>
    <property type="match status" value="1"/>
</dbReference>
<evidence type="ECO:0000256" key="10">
    <source>
        <dbReference type="HAMAP-Rule" id="MF_00268"/>
    </source>
</evidence>
<dbReference type="GO" id="GO:0006310">
    <property type="term" value="P:DNA recombination"/>
    <property type="evidence" value="ECO:0007669"/>
    <property type="project" value="UniProtKB-UniRule"/>
</dbReference>
<dbReference type="SUPFAM" id="SSF52540">
    <property type="entry name" value="P-loop containing nucleoside triphosphate hydrolases"/>
    <property type="match status" value="1"/>
</dbReference>
<evidence type="ECO:0000256" key="11">
    <source>
        <dbReference type="RuleBase" id="RU000526"/>
    </source>
</evidence>
<feature type="domain" description="RecA family profile 2" evidence="14">
    <location>
        <begin position="210"/>
        <end position="283"/>
    </location>
</feature>
<dbReference type="InterPro" id="IPR023400">
    <property type="entry name" value="RecA_C_sf"/>
</dbReference>
<dbReference type="CDD" id="cd00983">
    <property type="entry name" value="RecA"/>
    <property type="match status" value="1"/>
</dbReference>
<keyword evidence="10" id="KW-0963">Cytoplasm</keyword>
<sequence length="362" mass="38682">MAQAKMQLVKDDNMDKTKALDAALTQIDRAFGKGSVMKLGSRPNQNIEAISSGSLGLDIALGVGGLPKGRVVEIYGPESSGKTTLALHCVAEAQKAGGTAAFVDAEHALDPVYARKLGVDVNELLVSQPDTGEQALEITDTLVRSGAIDILIVDSVAALTPRAELEGEMGDSLPGLQARLMSQALRKLTASISKSNTLVIFINQIRMKIGVMFGSPETTTGGNALKFYASVRLDIRRIGALKDRDEVIGNQTRVKVVKNKVAPPFREVEFDILYGEGISKTGELLDLGVKGGIVEKSGSWYSYSSERIGQGRENSRKFLLDNPDIANKIENEVRKNAGLLAEEMLGRPDLDQADDGDEAAAG</sequence>
<dbReference type="InterPro" id="IPR020588">
    <property type="entry name" value="RecA_ATP-bd"/>
</dbReference>
<comment type="subcellular location">
    <subcellularLocation>
        <location evidence="10">Cytoplasm</location>
    </subcellularLocation>
</comment>
<dbReference type="InterPro" id="IPR020584">
    <property type="entry name" value="DNA_recomb/repair_RecA_CS"/>
</dbReference>
<dbReference type="InterPro" id="IPR049261">
    <property type="entry name" value="RecA-like_C"/>
</dbReference>
<evidence type="ECO:0000256" key="6">
    <source>
        <dbReference type="ARBA" id="ARBA00023125"/>
    </source>
</evidence>
<dbReference type="PRINTS" id="PR00142">
    <property type="entry name" value="RECA"/>
</dbReference>
<comment type="function">
    <text evidence="10">Can catalyze the hydrolysis of ATP in the presence of single-stranded DNA, the ATP-dependent uptake of single-stranded DNA by duplex DNA, and the ATP-dependent hybridization of homologous single-stranded DNAs. It interacts with LexA causing its activation and leading to its autocatalytic cleavage.</text>
</comment>
<feature type="domain" description="RecA family profile 1" evidence="13">
    <location>
        <begin position="46"/>
        <end position="205"/>
    </location>
</feature>
<dbReference type="GO" id="GO:0006281">
    <property type="term" value="P:DNA repair"/>
    <property type="evidence" value="ECO:0007669"/>
    <property type="project" value="UniProtKB-UniRule"/>
</dbReference>
<dbReference type="InterPro" id="IPR003593">
    <property type="entry name" value="AAA+_ATPase"/>
</dbReference>
<evidence type="ECO:0000256" key="2">
    <source>
        <dbReference type="ARBA" id="ARBA00015553"/>
    </source>
</evidence>
<dbReference type="Pfam" id="PF21096">
    <property type="entry name" value="RecA_C"/>
    <property type="match status" value="1"/>
</dbReference>
<reference evidence="15 16" key="1">
    <citation type="journal article" date="2013" name="Int. J. Syst. Evol. Microbiol.">
        <title>Marinicauda pacifica gen. nov., sp. nov., a prosthecate alphaproteobacterium of the family Hyphomonadaceae isolated from deep seawater.</title>
        <authorList>
            <person name="Zhang X.Y."/>
            <person name="Li G.W."/>
            <person name="Wang C.S."/>
            <person name="Zhang Y.J."/>
            <person name="Xu X.W."/>
            <person name="Li H."/>
            <person name="Liu A."/>
            <person name="Liu C."/>
            <person name="Xie B.B."/>
            <person name="Qin Q.L."/>
            <person name="Xu Z."/>
            <person name="Chen X.L."/>
            <person name="Zhou B.C."/>
            <person name="Zhang Y.Z."/>
        </authorList>
    </citation>
    <scope>NUCLEOTIDE SEQUENCE [LARGE SCALE GENOMIC DNA]</scope>
    <source>
        <strain evidence="15 16">P-1 km-3</strain>
    </source>
</reference>
<evidence type="ECO:0000259" key="14">
    <source>
        <dbReference type="PROSITE" id="PS50163"/>
    </source>
</evidence>
<dbReference type="GO" id="GO:0140664">
    <property type="term" value="F:ATP-dependent DNA damage sensor activity"/>
    <property type="evidence" value="ECO:0007669"/>
    <property type="project" value="InterPro"/>
</dbReference>
<dbReference type="GO" id="GO:0003684">
    <property type="term" value="F:damaged DNA binding"/>
    <property type="evidence" value="ECO:0007669"/>
    <property type="project" value="UniProtKB-UniRule"/>
</dbReference>
<proteinExistence type="inferred from homology"/>
<evidence type="ECO:0000256" key="8">
    <source>
        <dbReference type="ARBA" id="ARBA00023204"/>
    </source>
</evidence>
<comment type="caution">
    <text evidence="15">The sequence shown here is derived from an EMBL/GenBank/DDBJ whole genome shotgun (WGS) entry which is preliminary data.</text>
</comment>
<dbReference type="InterPro" id="IPR013765">
    <property type="entry name" value="DNA_recomb/repair_RecA"/>
</dbReference>
<gene>
    <name evidence="10 15" type="primary">recA</name>
    <name evidence="15" type="ORF">E5162_01270</name>
</gene>
<organism evidence="15 16">
    <name type="scientific">Marinicauda pacifica</name>
    <dbReference type="NCBI Taxonomy" id="1133559"/>
    <lineage>
        <taxon>Bacteria</taxon>
        <taxon>Pseudomonadati</taxon>
        <taxon>Pseudomonadota</taxon>
        <taxon>Alphaproteobacteria</taxon>
        <taxon>Maricaulales</taxon>
        <taxon>Maricaulaceae</taxon>
        <taxon>Marinicauda</taxon>
    </lineage>
</organism>
<keyword evidence="9 10" id="KW-0742">SOS response</keyword>
<evidence type="ECO:0000313" key="16">
    <source>
        <dbReference type="Proteomes" id="UP000305451"/>
    </source>
</evidence>
<evidence type="ECO:0000256" key="12">
    <source>
        <dbReference type="RuleBase" id="RU004527"/>
    </source>
</evidence>
<evidence type="ECO:0000256" key="5">
    <source>
        <dbReference type="ARBA" id="ARBA00022840"/>
    </source>
</evidence>
<dbReference type="GO" id="GO:0005524">
    <property type="term" value="F:ATP binding"/>
    <property type="evidence" value="ECO:0007669"/>
    <property type="project" value="UniProtKB-UniRule"/>
</dbReference>
<name>A0A4S2HD19_9PROT</name>